<evidence type="ECO:0000313" key="5">
    <source>
        <dbReference type="EMBL" id="MBM7658513.1"/>
    </source>
</evidence>
<dbReference type="PROSITE" id="PS50893">
    <property type="entry name" value="ABC_TRANSPORTER_2"/>
    <property type="match status" value="1"/>
</dbReference>
<keyword evidence="3 5" id="KW-0067">ATP-binding</keyword>
<organism evidence="5 6">
    <name type="scientific">Sporolactobacillus spathodeae</name>
    <dbReference type="NCBI Taxonomy" id="1465502"/>
    <lineage>
        <taxon>Bacteria</taxon>
        <taxon>Bacillati</taxon>
        <taxon>Bacillota</taxon>
        <taxon>Bacilli</taxon>
        <taxon>Bacillales</taxon>
        <taxon>Sporolactobacillaceae</taxon>
        <taxon>Sporolactobacillus</taxon>
    </lineage>
</organism>
<gene>
    <name evidence="5" type="ORF">JOC27_001966</name>
</gene>
<dbReference type="SUPFAM" id="SSF52540">
    <property type="entry name" value="P-loop containing nucleoside triphosphate hydrolases"/>
    <property type="match status" value="1"/>
</dbReference>
<dbReference type="Proteomes" id="UP000823201">
    <property type="component" value="Unassembled WGS sequence"/>
</dbReference>
<dbReference type="PANTHER" id="PTHR42939:SF3">
    <property type="entry name" value="ABC TRANSPORTER ATP-BINDING COMPONENT"/>
    <property type="match status" value="1"/>
</dbReference>
<keyword evidence="1" id="KW-0813">Transport</keyword>
<accession>A0ABS2Q9V9</accession>
<dbReference type="InterPro" id="IPR003439">
    <property type="entry name" value="ABC_transporter-like_ATP-bd"/>
</dbReference>
<protein>
    <submittedName>
        <fullName evidence="5">ABC-2 type transport system ATP-binding protein</fullName>
    </submittedName>
</protein>
<evidence type="ECO:0000313" key="6">
    <source>
        <dbReference type="Proteomes" id="UP000823201"/>
    </source>
</evidence>
<name>A0ABS2Q9V9_9BACL</name>
<dbReference type="CDD" id="cd03230">
    <property type="entry name" value="ABC_DR_subfamily_A"/>
    <property type="match status" value="1"/>
</dbReference>
<dbReference type="Pfam" id="PF00005">
    <property type="entry name" value="ABC_tran"/>
    <property type="match status" value="1"/>
</dbReference>
<feature type="domain" description="ABC transporter" evidence="4">
    <location>
        <begin position="4"/>
        <end position="230"/>
    </location>
</feature>
<evidence type="ECO:0000256" key="3">
    <source>
        <dbReference type="ARBA" id="ARBA00022840"/>
    </source>
</evidence>
<dbReference type="InterPro" id="IPR027417">
    <property type="entry name" value="P-loop_NTPase"/>
</dbReference>
<evidence type="ECO:0000259" key="4">
    <source>
        <dbReference type="PROSITE" id="PS50893"/>
    </source>
</evidence>
<dbReference type="RefSeq" id="WP_205007070.1">
    <property type="nucleotide sequence ID" value="NZ_CBCRXA010000017.1"/>
</dbReference>
<dbReference type="SMART" id="SM00382">
    <property type="entry name" value="AAA"/>
    <property type="match status" value="1"/>
</dbReference>
<dbReference type="EMBL" id="JAFBEV010000018">
    <property type="protein sequence ID" value="MBM7658513.1"/>
    <property type="molecule type" value="Genomic_DNA"/>
</dbReference>
<dbReference type="PANTHER" id="PTHR42939">
    <property type="entry name" value="ABC TRANSPORTER ATP-BINDING PROTEIN ALBC-RELATED"/>
    <property type="match status" value="1"/>
</dbReference>
<dbReference type="Gene3D" id="3.40.50.300">
    <property type="entry name" value="P-loop containing nucleotide triphosphate hydrolases"/>
    <property type="match status" value="1"/>
</dbReference>
<dbReference type="GO" id="GO:0005524">
    <property type="term" value="F:ATP binding"/>
    <property type="evidence" value="ECO:0007669"/>
    <property type="project" value="UniProtKB-KW"/>
</dbReference>
<keyword evidence="6" id="KW-1185">Reference proteome</keyword>
<sequence>METIMELNHVCKTFKGFALKDVSFSLKKGFIMGFIGANGAGKSTTIRCILDLIHPNSGEIFLFGEKANGNLQALKQRIGFVFDQDVFFSALTVAGNARVIAPFYKNWDQAAFRNYCERFDLPLDKKVKDLSKGTKMKLALAVALSHHAELIIMDEPTSGLDPIFRKELLDSLLDVIQDENKAIFFSTHLTADLEKVADYITFIHNGEIMLSEETDQLLERYVLIRGPKASMTAVQAITPIAMKQTAFGFESFAESVSARTLHAADLALERPTLEDIMYYLGKTGRGQVK</sequence>
<comment type="caution">
    <text evidence="5">The sequence shown here is derived from an EMBL/GenBank/DDBJ whole genome shotgun (WGS) entry which is preliminary data.</text>
</comment>
<dbReference type="InterPro" id="IPR051782">
    <property type="entry name" value="ABC_Transporter_VariousFunc"/>
</dbReference>
<keyword evidence="2" id="KW-0547">Nucleotide-binding</keyword>
<evidence type="ECO:0000256" key="1">
    <source>
        <dbReference type="ARBA" id="ARBA00022448"/>
    </source>
</evidence>
<dbReference type="InterPro" id="IPR003593">
    <property type="entry name" value="AAA+_ATPase"/>
</dbReference>
<proteinExistence type="predicted"/>
<reference evidence="5 6" key="1">
    <citation type="submission" date="2021-01" db="EMBL/GenBank/DDBJ databases">
        <title>Genomic Encyclopedia of Type Strains, Phase IV (KMG-IV): sequencing the most valuable type-strain genomes for metagenomic binning, comparative biology and taxonomic classification.</title>
        <authorList>
            <person name="Goeker M."/>
        </authorList>
    </citation>
    <scope>NUCLEOTIDE SEQUENCE [LARGE SCALE GENOMIC DNA]</scope>
    <source>
        <strain evidence="5 6">DSM 100968</strain>
    </source>
</reference>
<evidence type="ECO:0000256" key="2">
    <source>
        <dbReference type="ARBA" id="ARBA00022741"/>
    </source>
</evidence>